<evidence type="ECO:0000313" key="1">
    <source>
        <dbReference type="EMBL" id="MPR36789.1"/>
    </source>
</evidence>
<protein>
    <recommendedName>
        <fullName evidence="3">SGNH/GDSL hydrolase family protein</fullName>
    </recommendedName>
</protein>
<dbReference type="Proteomes" id="UP000479293">
    <property type="component" value="Unassembled WGS sequence"/>
</dbReference>
<gene>
    <name evidence="1" type="ORF">GBK04_26530</name>
</gene>
<organism evidence="1 2">
    <name type="scientific">Salmonirosea aquatica</name>
    <dbReference type="NCBI Taxonomy" id="2654236"/>
    <lineage>
        <taxon>Bacteria</taxon>
        <taxon>Pseudomonadati</taxon>
        <taxon>Bacteroidota</taxon>
        <taxon>Cytophagia</taxon>
        <taxon>Cytophagales</taxon>
        <taxon>Spirosomataceae</taxon>
        <taxon>Salmonirosea</taxon>
    </lineage>
</organism>
<name>A0A7C9FRX0_9BACT</name>
<reference evidence="1 2" key="1">
    <citation type="submission" date="2019-10" db="EMBL/GenBank/DDBJ databases">
        <title>Draft Genome Sequence of Cytophagaceae sp. SJW1-29.</title>
        <authorList>
            <person name="Choi A."/>
        </authorList>
    </citation>
    <scope>NUCLEOTIDE SEQUENCE [LARGE SCALE GENOMIC DNA]</scope>
    <source>
        <strain evidence="1 2">SJW1-29</strain>
    </source>
</reference>
<evidence type="ECO:0000313" key="2">
    <source>
        <dbReference type="Proteomes" id="UP000479293"/>
    </source>
</evidence>
<comment type="caution">
    <text evidence="1">The sequence shown here is derived from an EMBL/GenBank/DDBJ whole genome shotgun (WGS) entry which is preliminary data.</text>
</comment>
<dbReference type="AlphaFoldDB" id="A0A7C9FRX0"/>
<dbReference type="EMBL" id="WHLY01000002">
    <property type="protein sequence ID" value="MPR36789.1"/>
    <property type="molecule type" value="Genomic_DNA"/>
</dbReference>
<sequence>MLKTFLKIFIFLVLILGAAEVFLRYKYGFLNAPLYISDPDFEYIYAPNQEVYRFGNRIQTNEFSMRNDPILPTDTTVILLVGDSVVLGGSLTDNDSLASTLLEKRLFRTLNRRVRVLNIAAGSWGPDNVAAYLKKFGLFNADLICLVASSHDVHDIMTHADVVGKDLNLPDKQYDWALQELWVKYIYPIFLREHLESHASFAPRAAPAQGPTTIHKNGVGFNPGFGELATMAKQAGIPFFILLHPEISEVEFGNYDGEGRQIIQFAQRDSIRLIKELDLGISTAYYRKHDTIHYNSEGQLFLTNKLYPIFLEYLTSRQP</sequence>
<proteinExistence type="predicted"/>
<accession>A0A7C9FRX0</accession>
<dbReference type="SUPFAM" id="SSF52266">
    <property type="entry name" value="SGNH hydrolase"/>
    <property type="match status" value="1"/>
</dbReference>
<evidence type="ECO:0008006" key="3">
    <source>
        <dbReference type="Google" id="ProtNLM"/>
    </source>
</evidence>
<keyword evidence="2" id="KW-1185">Reference proteome</keyword>
<dbReference type="RefSeq" id="WP_152764998.1">
    <property type="nucleotide sequence ID" value="NZ_WHLY01000002.1"/>
</dbReference>